<evidence type="ECO:0000313" key="1">
    <source>
        <dbReference type="EMBL" id="KAG5831734.1"/>
    </source>
</evidence>
<gene>
    <name evidence="1" type="ORF">ANANG_G00306900</name>
</gene>
<accession>A0A9D3RIN2</accession>
<reference evidence="1" key="1">
    <citation type="submission" date="2021-01" db="EMBL/GenBank/DDBJ databases">
        <title>A chromosome-scale assembly of European eel, Anguilla anguilla.</title>
        <authorList>
            <person name="Henkel C."/>
            <person name="Jong-Raadsen S.A."/>
            <person name="Dufour S."/>
            <person name="Weltzien F.-A."/>
            <person name="Palstra A.P."/>
            <person name="Pelster B."/>
            <person name="Spaink H.P."/>
            <person name="Van Den Thillart G.E."/>
            <person name="Jansen H."/>
            <person name="Zahm M."/>
            <person name="Klopp C."/>
            <person name="Cedric C."/>
            <person name="Louis A."/>
            <person name="Berthelot C."/>
            <person name="Parey E."/>
            <person name="Roest Crollius H."/>
            <person name="Montfort J."/>
            <person name="Robinson-Rechavi M."/>
            <person name="Bucao C."/>
            <person name="Bouchez O."/>
            <person name="Gislard M."/>
            <person name="Lluch J."/>
            <person name="Milhes M."/>
            <person name="Lampietro C."/>
            <person name="Lopez Roques C."/>
            <person name="Donnadieu C."/>
            <person name="Braasch I."/>
            <person name="Desvignes T."/>
            <person name="Postlethwait J."/>
            <person name="Bobe J."/>
            <person name="Guiguen Y."/>
            <person name="Dirks R."/>
        </authorList>
    </citation>
    <scope>NUCLEOTIDE SEQUENCE</scope>
    <source>
        <strain evidence="1">Tag_6206</strain>
        <tissue evidence="1">Liver</tissue>
    </source>
</reference>
<evidence type="ECO:0000313" key="2">
    <source>
        <dbReference type="Proteomes" id="UP001044222"/>
    </source>
</evidence>
<dbReference type="AlphaFoldDB" id="A0A9D3RIN2"/>
<dbReference type="Proteomes" id="UP001044222">
    <property type="component" value="Chromosome 18"/>
</dbReference>
<organism evidence="1 2">
    <name type="scientific">Anguilla anguilla</name>
    <name type="common">European freshwater eel</name>
    <name type="synonym">Muraena anguilla</name>
    <dbReference type="NCBI Taxonomy" id="7936"/>
    <lineage>
        <taxon>Eukaryota</taxon>
        <taxon>Metazoa</taxon>
        <taxon>Chordata</taxon>
        <taxon>Craniata</taxon>
        <taxon>Vertebrata</taxon>
        <taxon>Euteleostomi</taxon>
        <taxon>Actinopterygii</taxon>
        <taxon>Neopterygii</taxon>
        <taxon>Teleostei</taxon>
        <taxon>Anguilliformes</taxon>
        <taxon>Anguillidae</taxon>
        <taxon>Anguilla</taxon>
    </lineage>
</organism>
<keyword evidence="2" id="KW-1185">Reference proteome</keyword>
<proteinExistence type="predicted"/>
<name>A0A9D3RIN2_ANGAN</name>
<sequence length="102" mass="11060">MRNQPGDPPQRSVLSWLSEMGCHGEEAPGQVFLSFSVLLQNNPHKTLSGSTRSPGQVGSGWRFSPAADEMSSSCEVSPLFHPPGSISVQITNALYEDTPMTW</sequence>
<dbReference type="EMBL" id="JAFIRN010000018">
    <property type="protein sequence ID" value="KAG5831734.1"/>
    <property type="molecule type" value="Genomic_DNA"/>
</dbReference>
<protein>
    <submittedName>
        <fullName evidence="1">Uncharacterized protein</fullName>
    </submittedName>
</protein>
<comment type="caution">
    <text evidence="1">The sequence shown here is derived from an EMBL/GenBank/DDBJ whole genome shotgun (WGS) entry which is preliminary data.</text>
</comment>